<dbReference type="EMBL" id="GAKP01009152">
    <property type="protein sequence ID" value="JAC49800.1"/>
    <property type="molecule type" value="Transcribed_RNA"/>
</dbReference>
<evidence type="ECO:0000256" key="1">
    <source>
        <dbReference type="SAM" id="MobiDB-lite"/>
    </source>
</evidence>
<evidence type="ECO:0000313" key="4">
    <source>
        <dbReference type="RefSeq" id="XP_011204289.1"/>
    </source>
</evidence>
<dbReference type="OMA" id="RPQACLG"/>
<dbReference type="RefSeq" id="XP_011204289.1">
    <property type="nucleotide sequence ID" value="XM_011205987.2"/>
</dbReference>
<dbReference type="OrthoDB" id="7991987at2759"/>
<accession>A0A034W7Q5</accession>
<feature type="region of interest" description="Disordered" evidence="1">
    <location>
        <begin position="120"/>
        <end position="144"/>
    </location>
</feature>
<dbReference type="GeneID" id="105226873"/>
<protein>
    <submittedName>
        <fullName evidence="4">Uncharacterized protein LOC105226873</fullName>
    </submittedName>
</protein>
<organism evidence="2">
    <name type="scientific">Bactrocera dorsalis</name>
    <name type="common">Oriental fruit fly</name>
    <name type="synonym">Dacus dorsalis</name>
    <dbReference type="NCBI Taxonomy" id="27457"/>
    <lineage>
        <taxon>Eukaryota</taxon>
        <taxon>Metazoa</taxon>
        <taxon>Ecdysozoa</taxon>
        <taxon>Arthropoda</taxon>
        <taxon>Hexapoda</taxon>
        <taxon>Insecta</taxon>
        <taxon>Pterygota</taxon>
        <taxon>Neoptera</taxon>
        <taxon>Endopterygota</taxon>
        <taxon>Diptera</taxon>
        <taxon>Brachycera</taxon>
        <taxon>Muscomorpha</taxon>
        <taxon>Tephritoidea</taxon>
        <taxon>Tephritidae</taxon>
        <taxon>Bactrocera</taxon>
        <taxon>Bactrocera</taxon>
    </lineage>
</organism>
<dbReference type="SMR" id="A0A034W7Q5"/>
<proteinExistence type="predicted"/>
<dbReference type="EMBL" id="GAKP01009149">
    <property type="protein sequence ID" value="JAC49803.1"/>
    <property type="molecule type" value="Transcribed_RNA"/>
</dbReference>
<sequence length="144" mass="17175">MRCFPDGDVYFYIELSDGWDRYCRWPNKKWKQKELPPPTIINYWRDLEGAKKEHILLADLYFENWLKSRLKEDACLPLLYAVGNRFIKLEKDFPAGFRCAPLPMSLKEYREMQAIIKEEQKQKKKAEKEKKAKAKAAKTKKGKK</sequence>
<name>A0A034W7Q5_BACDO</name>
<feature type="compositionally biased region" description="Basic and acidic residues" evidence="1">
    <location>
        <begin position="120"/>
        <end position="130"/>
    </location>
</feature>
<reference evidence="4" key="2">
    <citation type="submission" date="2025-04" db="UniProtKB">
        <authorList>
            <consortium name="RefSeq"/>
        </authorList>
    </citation>
    <scope>IDENTIFICATION</scope>
    <source>
        <strain evidence="4">Punador</strain>
    </source>
</reference>
<gene>
    <name evidence="4" type="primary">LOC105226873</name>
</gene>
<evidence type="ECO:0000313" key="2">
    <source>
        <dbReference type="EMBL" id="JAC49803.1"/>
    </source>
</evidence>
<reference evidence="2" key="1">
    <citation type="journal article" date="2014" name="BMC Genomics">
        <title>Characterizing the developmental transcriptome of the oriental fruit fly, Bactrocera dorsalis (Diptera: Tephritidae) through comparative genomic analysis with Drosophila melanogaster utilizing modENCODE datasets.</title>
        <authorList>
            <person name="Geib S.M."/>
            <person name="Calla B."/>
            <person name="Hall B."/>
            <person name="Hou S."/>
            <person name="Manoukis N.C."/>
        </authorList>
    </citation>
    <scope>NUCLEOTIDE SEQUENCE</scope>
    <source>
        <strain evidence="2">Punador</strain>
    </source>
</reference>
<evidence type="ECO:0000313" key="3">
    <source>
        <dbReference type="Proteomes" id="UP001652620"/>
    </source>
</evidence>
<keyword evidence="3" id="KW-1185">Reference proteome</keyword>
<dbReference type="AlphaFoldDB" id="A0A034W7Q5"/>
<feature type="compositionally biased region" description="Basic residues" evidence="1">
    <location>
        <begin position="131"/>
        <end position="144"/>
    </location>
</feature>
<dbReference type="Proteomes" id="UP001652620">
    <property type="component" value="Unplaced"/>
</dbReference>
<dbReference type="KEGG" id="bdr:105226873"/>